<evidence type="ECO:0000259" key="9">
    <source>
        <dbReference type="PROSITE" id="PS50850"/>
    </source>
</evidence>
<feature type="transmembrane region" description="Helical" evidence="8">
    <location>
        <begin position="389"/>
        <end position="416"/>
    </location>
</feature>
<protein>
    <recommendedName>
        <fullName evidence="9">Major facilitator superfamily (MFS) profile domain-containing protein</fullName>
    </recommendedName>
</protein>
<comment type="similarity">
    <text evidence="2 7">Belongs to the major facilitator superfamily. Sugar transporter (TC 2.A.1.1) family.</text>
</comment>
<feature type="transmembrane region" description="Helical" evidence="8">
    <location>
        <begin position="428"/>
        <end position="447"/>
    </location>
</feature>
<dbReference type="Gene3D" id="1.20.1250.20">
    <property type="entry name" value="MFS general substrate transporter like domains"/>
    <property type="match status" value="1"/>
</dbReference>
<feature type="transmembrane region" description="Helical" evidence="8">
    <location>
        <begin position="326"/>
        <end position="346"/>
    </location>
</feature>
<keyword evidence="11" id="KW-1185">Reference proteome</keyword>
<evidence type="ECO:0000313" key="10">
    <source>
        <dbReference type="EMBL" id="KAL1866126.1"/>
    </source>
</evidence>
<evidence type="ECO:0000256" key="4">
    <source>
        <dbReference type="ARBA" id="ARBA00022692"/>
    </source>
</evidence>
<dbReference type="EMBL" id="JAZHXJ010000274">
    <property type="protein sequence ID" value="KAL1866126.1"/>
    <property type="molecule type" value="Genomic_DNA"/>
</dbReference>
<dbReference type="PRINTS" id="PR00171">
    <property type="entry name" value="SUGRTRNSPORT"/>
</dbReference>
<evidence type="ECO:0000256" key="5">
    <source>
        <dbReference type="ARBA" id="ARBA00022989"/>
    </source>
</evidence>
<evidence type="ECO:0000256" key="6">
    <source>
        <dbReference type="ARBA" id="ARBA00023136"/>
    </source>
</evidence>
<feature type="transmembrane region" description="Helical" evidence="8">
    <location>
        <begin position="21"/>
        <end position="52"/>
    </location>
</feature>
<keyword evidence="4 8" id="KW-0812">Transmembrane</keyword>
<gene>
    <name evidence="10" type="ORF">VTK73DRAFT_4871</name>
</gene>
<dbReference type="InterPro" id="IPR050360">
    <property type="entry name" value="MFS_Sugar_Transporters"/>
</dbReference>
<dbReference type="InterPro" id="IPR036259">
    <property type="entry name" value="MFS_trans_sf"/>
</dbReference>
<comment type="caution">
    <text evidence="10">The sequence shown here is derived from an EMBL/GenBank/DDBJ whole genome shotgun (WGS) entry which is preliminary data.</text>
</comment>
<dbReference type="SUPFAM" id="SSF103473">
    <property type="entry name" value="MFS general substrate transporter"/>
    <property type="match status" value="1"/>
</dbReference>
<accession>A0ABR3WRT9</accession>
<feature type="domain" description="Major facilitator superfamily (MFS) profile" evidence="9">
    <location>
        <begin position="28"/>
        <end position="484"/>
    </location>
</feature>
<dbReference type="InterPro" id="IPR005828">
    <property type="entry name" value="MFS_sugar_transport-like"/>
</dbReference>
<dbReference type="NCBIfam" id="TIGR00879">
    <property type="entry name" value="SP"/>
    <property type="match status" value="1"/>
</dbReference>
<sequence>MTILAKFIRNEAMKQDPPEIYGWRVVALAVTACMAGMLFGMDTGIISGVLVLPAFVQKFGLDHLSKVGKANLSANIVSTLQIGCFAGALCAFPFADKWGRRASLIGMAVVALIGIILQFASDGHLAAMYVGRFFAGVGMGAASMVTPLYISEISPRAIRGALTGMFQLFNTLGVMLAFWINYGSNLHIKGDASWMVPLAMQGLPAFLLMIGMFFCVESPRFLAKQDMWEKSRATLARVRSLPSDHPYIAREFQDICDQLEYERRLVGGSSFWSLQREMWLIPGNRKRAILSICLMMFQNLTGSNAINYYAPTIFADLGVVGSSNGLFATGVYGIVKVCSCSAYLLLAADSLGRRRSLLWTAIAQGCVMLYIGLYVRIEPPVEGASIPAAGYVALVCIYLFAVFFQFGWGATCWIYVSEIPSARLRSINVSLAAATQWLFNFVIARATPNMLATVGSHGYGTYLIFFSFCACMFIFTWFFIPETKGLSLEKMDELFGIIENDPGKLDEEAGTAQATEQKTVEHKHLETTI</sequence>
<dbReference type="InterPro" id="IPR005829">
    <property type="entry name" value="Sugar_transporter_CS"/>
</dbReference>
<feature type="transmembrane region" description="Helical" evidence="8">
    <location>
        <begin position="358"/>
        <end position="377"/>
    </location>
</feature>
<feature type="transmembrane region" description="Helical" evidence="8">
    <location>
        <begin position="288"/>
        <end position="306"/>
    </location>
</feature>
<name>A0ABR3WRT9_9PEZI</name>
<feature type="transmembrane region" description="Helical" evidence="8">
    <location>
        <begin position="194"/>
        <end position="216"/>
    </location>
</feature>
<comment type="subcellular location">
    <subcellularLocation>
        <location evidence="1">Membrane</location>
        <topology evidence="1">Multi-pass membrane protein</topology>
    </subcellularLocation>
</comment>
<feature type="transmembrane region" description="Helical" evidence="8">
    <location>
        <begin position="459"/>
        <end position="480"/>
    </location>
</feature>
<dbReference type="PROSITE" id="PS00216">
    <property type="entry name" value="SUGAR_TRANSPORT_1"/>
    <property type="match status" value="2"/>
</dbReference>
<feature type="transmembrane region" description="Helical" evidence="8">
    <location>
        <begin position="162"/>
        <end position="182"/>
    </location>
</feature>
<dbReference type="PROSITE" id="PS50850">
    <property type="entry name" value="MFS"/>
    <property type="match status" value="1"/>
</dbReference>
<dbReference type="Proteomes" id="UP001586593">
    <property type="component" value="Unassembled WGS sequence"/>
</dbReference>
<dbReference type="PANTHER" id="PTHR48022:SF21">
    <property type="entry name" value="QUINATE TRANSPORTER, PUTATIVE (AFU_ORTHOLOGUE AFUA_6G06960)-RELATED"/>
    <property type="match status" value="1"/>
</dbReference>
<evidence type="ECO:0000313" key="11">
    <source>
        <dbReference type="Proteomes" id="UP001586593"/>
    </source>
</evidence>
<feature type="transmembrane region" description="Helical" evidence="8">
    <location>
        <begin position="72"/>
        <end position="95"/>
    </location>
</feature>
<proteinExistence type="inferred from homology"/>
<dbReference type="InterPro" id="IPR003663">
    <property type="entry name" value="Sugar/inositol_transpt"/>
</dbReference>
<keyword evidence="3 7" id="KW-0813">Transport</keyword>
<dbReference type="InterPro" id="IPR020846">
    <property type="entry name" value="MFS_dom"/>
</dbReference>
<keyword evidence="5 8" id="KW-1133">Transmembrane helix</keyword>
<dbReference type="PROSITE" id="PS00217">
    <property type="entry name" value="SUGAR_TRANSPORT_2"/>
    <property type="match status" value="1"/>
</dbReference>
<keyword evidence="6 8" id="KW-0472">Membrane</keyword>
<evidence type="ECO:0000256" key="1">
    <source>
        <dbReference type="ARBA" id="ARBA00004141"/>
    </source>
</evidence>
<dbReference type="PANTHER" id="PTHR48022">
    <property type="entry name" value="PLASTIDIC GLUCOSE TRANSPORTER 4"/>
    <property type="match status" value="1"/>
</dbReference>
<dbReference type="Pfam" id="PF00083">
    <property type="entry name" value="Sugar_tr"/>
    <property type="match status" value="1"/>
</dbReference>
<evidence type="ECO:0000256" key="7">
    <source>
        <dbReference type="RuleBase" id="RU003346"/>
    </source>
</evidence>
<evidence type="ECO:0000256" key="3">
    <source>
        <dbReference type="ARBA" id="ARBA00022448"/>
    </source>
</evidence>
<evidence type="ECO:0000256" key="2">
    <source>
        <dbReference type="ARBA" id="ARBA00010992"/>
    </source>
</evidence>
<feature type="transmembrane region" description="Helical" evidence="8">
    <location>
        <begin position="126"/>
        <end position="150"/>
    </location>
</feature>
<organism evidence="10 11">
    <name type="scientific">Phialemonium thermophilum</name>
    <dbReference type="NCBI Taxonomy" id="223376"/>
    <lineage>
        <taxon>Eukaryota</taxon>
        <taxon>Fungi</taxon>
        <taxon>Dikarya</taxon>
        <taxon>Ascomycota</taxon>
        <taxon>Pezizomycotina</taxon>
        <taxon>Sordariomycetes</taxon>
        <taxon>Sordariomycetidae</taxon>
        <taxon>Cephalothecales</taxon>
        <taxon>Cephalothecaceae</taxon>
        <taxon>Phialemonium</taxon>
    </lineage>
</organism>
<reference evidence="10 11" key="1">
    <citation type="journal article" date="2024" name="Commun. Biol.">
        <title>Comparative genomic analysis of thermophilic fungi reveals convergent evolutionary adaptations and gene losses.</title>
        <authorList>
            <person name="Steindorff A.S."/>
            <person name="Aguilar-Pontes M.V."/>
            <person name="Robinson A.J."/>
            <person name="Andreopoulos B."/>
            <person name="LaButti K."/>
            <person name="Kuo A."/>
            <person name="Mondo S."/>
            <person name="Riley R."/>
            <person name="Otillar R."/>
            <person name="Haridas S."/>
            <person name="Lipzen A."/>
            <person name="Grimwood J."/>
            <person name="Schmutz J."/>
            <person name="Clum A."/>
            <person name="Reid I.D."/>
            <person name="Moisan M.C."/>
            <person name="Butler G."/>
            <person name="Nguyen T.T.M."/>
            <person name="Dewar K."/>
            <person name="Conant G."/>
            <person name="Drula E."/>
            <person name="Henrissat B."/>
            <person name="Hansel C."/>
            <person name="Singer S."/>
            <person name="Hutchinson M.I."/>
            <person name="de Vries R.P."/>
            <person name="Natvig D.O."/>
            <person name="Powell A.J."/>
            <person name="Tsang A."/>
            <person name="Grigoriev I.V."/>
        </authorList>
    </citation>
    <scope>NUCLEOTIDE SEQUENCE [LARGE SCALE GENOMIC DNA]</scope>
    <source>
        <strain evidence="10 11">ATCC 24622</strain>
    </source>
</reference>
<evidence type="ECO:0000256" key="8">
    <source>
        <dbReference type="SAM" id="Phobius"/>
    </source>
</evidence>
<feature type="transmembrane region" description="Helical" evidence="8">
    <location>
        <begin position="102"/>
        <end position="120"/>
    </location>
</feature>